<dbReference type="Pfam" id="PF00240">
    <property type="entry name" value="ubiquitin"/>
    <property type="match status" value="1"/>
</dbReference>
<reference evidence="6 7" key="1">
    <citation type="submission" date="2017-12" db="EMBL/GenBank/DDBJ databases">
        <title>Sequencing, de novo assembly and annotation of complete genome of a new Thraustochytrid species, strain FCC1311.</title>
        <authorList>
            <person name="Sedici K."/>
            <person name="Godart F."/>
            <person name="Aiese Cigliano R."/>
            <person name="Sanseverino W."/>
            <person name="Barakat M."/>
            <person name="Ortet P."/>
            <person name="Marechal E."/>
            <person name="Cagnac O."/>
            <person name="Amato A."/>
        </authorList>
    </citation>
    <scope>NUCLEOTIDE SEQUENCE [LARGE SCALE GENOMIC DNA]</scope>
</reference>
<dbReference type="Gene3D" id="3.10.20.90">
    <property type="entry name" value="Phosphatidylinositol 3-kinase Catalytic Subunit, Chain A, domain 1"/>
    <property type="match status" value="1"/>
</dbReference>
<dbReference type="InterPro" id="IPR001202">
    <property type="entry name" value="WW_dom"/>
</dbReference>
<dbReference type="CDD" id="cd00201">
    <property type="entry name" value="WW"/>
    <property type="match status" value="2"/>
</dbReference>
<dbReference type="SUPFAM" id="SSF51045">
    <property type="entry name" value="WW domain"/>
    <property type="match status" value="2"/>
</dbReference>
<dbReference type="PROSITE" id="PS50020">
    <property type="entry name" value="WW_DOMAIN_2"/>
    <property type="match status" value="2"/>
</dbReference>
<dbReference type="SMART" id="SM00456">
    <property type="entry name" value="WW"/>
    <property type="match status" value="2"/>
</dbReference>
<dbReference type="EMBL" id="BEYU01000193">
    <property type="protein sequence ID" value="GBG34415.1"/>
    <property type="molecule type" value="Genomic_DNA"/>
</dbReference>
<dbReference type="InterPro" id="IPR011993">
    <property type="entry name" value="PH-like_dom_sf"/>
</dbReference>
<feature type="compositionally biased region" description="Low complexity" evidence="2">
    <location>
        <begin position="285"/>
        <end position="321"/>
    </location>
</feature>
<dbReference type="CDD" id="cd06257">
    <property type="entry name" value="DnaJ"/>
    <property type="match status" value="1"/>
</dbReference>
<dbReference type="SMART" id="SM00213">
    <property type="entry name" value="UBQ"/>
    <property type="match status" value="1"/>
</dbReference>
<comment type="caution">
    <text evidence="6">The sequence shown here is derived from an EMBL/GenBank/DDBJ whole genome shotgun (WGS) entry which is preliminary data.</text>
</comment>
<name>A0A2R5GV24_9STRA</name>
<dbReference type="InterPro" id="IPR036020">
    <property type="entry name" value="WW_dom_sf"/>
</dbReference>
<proteinExistence type="predicted"/>
<evidence type="ECO:0000259" key="5">
    <source>
        <dbReference type="PROSITE" id="PS50076"/>
    </source>
</evidence>
<feature type="domain" description="WW" evidence="3">
    <location>
        <begin position="132"/>
        <end position="160"/>
    </location>
</feature>
<dbReference type="Pfam" id="PF00397">
    <property type="entry name" value="WW"/>
    <property type="match status" value="2"/>
</dbReference>
<dbReference type="Gene3D" id="1.10.287.110">
    <property type="entry name" value="DnaJ domain"/>
    <property type="match status" value="1"/>
</dbReference>
<dbReference type="PRINTS" id="PR00625">
    <property type="entry name" value="JDOMAIN"/>
</dbReference>
<evidence type="ECO:0000313" key="7">
    <source>
        <dbReference type="Proteomes" id="UP000241890"/>
    </source>
</evidence>
<dbReference type="CDD" id="cd17039">
    <property type="entry name" value="Ubl_ubiquitin_like"/>
    <property type="match status" value="1"/>
</dbReference>
<accession>A0A2R5GV24</accession>
<feature type="region of interest" description="Disordered" evidence="2">
    <location>
        <begin position="258"/>
        <end position="374"/>
    </location>
</feature>
<dbReference type="Proteomes" id="UP000241890">
    <property type="component" value="Unassembled WGS sequence"/>
</dbReference>
<protein>
    <submittedName>
        <fullName evidence="6">DnaJ family protein</fullName>
    </submittedName>
</protein>
<gene>
    <name evidence="6" type="ORF">FCC1311_106392</name>
</gene>
<dbReference type="PROSITE" id="PS50053">
    <property type="entry name" value="UBIQUITIN_2"/>
    <property type="match status" value="1"/>
</dbReference>
<feature type="region of interest" description="Disordered" evidence="2">
    <location>
        <begin position="1"/>
        <end position="133"/>
    </location>
</feature>
<dbReference type="OrthoDB" id="445556at2759"/>
<keyword evidence="1" id="KW-0175">Coiled coil</keyword>
<feature type="region of interest" description="Disordered" evidence="2">
    <location>
        <begin position="722"/>
        <end position="766"/>
    </location>
</feature>
<dbReference type="Gene3D" id="2.30.29.30">
    <property type="entry name" value="Pleckstrin-homology domain (PH domain)/Phosphotyrosine-binding domain (PTB)"/>
    <property type="match status" value="1"/>
</dbReference>
<feature type="region of interest" description="Disordered" evidence="2">
    <location>
        <begin position="146"/>
        <end position="207"/>
    </location>
</feature>
<evidence type="ECO:0000313" key="6">
    <source>
        <dbReference type="EMBL" id="GBG34415.1"/>
    </source>
</evidence>
<evidence type="ECO:0000256" key="2">
    <source>
        <dbReference type="SAM" id="MobiDB-lite"/>
    </source>
</evidence>
<feature type="region of interest" description="Disordered" evidence="2">
    <location>
        <begin position="427"/>
        <end position="459"/>
    </location>
</feature>
<dbReference type="InterPro" id="IPR001623">
    <property type="entry name" value="DnaJ_domain"/>
</dbReference>
<dbReference type="SUPFAM" id="SSF46565">
    <property type="entry name" value="Chaperone J-domain"/>
    <property type="match status" value="1"/>
</dbReference>
<dbReference type="InterPro" id="IPR050817">
    <property type="entry name" value="DjlA_DnaK_co-chaperone"/>
</dbReference>
<feature type="domain" description="Ubiquitin-like" evidence="4">
    <location>
        <begin position="900"/>
        <end position="939"/>
    </location>
</feature>
<evidence type="ECO:0000256" key="1">
    <source>
        <dbReference type="SAM" id="Coils"/>
    </source>
</evidence>
<dbReference type="PROSITE" id="PS01159">
    <property type="entry name" value="WW_DOMAIN_1"/>
    <property type="match status" value="2"/>
</dbReference>
<feature type="compositionally biased region" description="Low complexity" evidence="2">
    <location>
        <begin position="187"/>
        <end position="199"/>
    </location>
</feature>
<dbReference type="InterPro" id="IPR000626">
    <property type="entry name" value="Ubiquitin-like_dom"/>
</dbReference>
<dbReference type="InterPro" id="IPR029071">
    <property type="entry name" value="Ubiquitin-like_domsf"/>
</dbReference>
<feature type="compositionally biased region" description="Basic residues" evidence="2">
    <location>
        <begin position="727"/>
        <end position="743"/>
    </location>
</feature>
<dbReference type="SMART" id="SM00271">
    <property type="entry name" value="DnaJ"/>
    <property type="match status" value="1"/>
</dbReference>
<feature type="coiled-coil region" evidence="1">
    <location>
        <begin position="965"/>
        <end position="1013"/>
    </location>
</feature>
<feature type="region of interest" description="Disordered" evidence="2">
    <location>
        <begin position="833"/>
        <end position="869"/>
    </location>
</feature>
<dbReference type="Pfam" id="PF00226">
    <property type="entry name" value="DnaJ"/>
    <property type="match status" value="1"/>
</dbReference>
<dbReference type="Gene3D" id="2.20.70.10">
    <property type="match status" value="2"/>
</dbReference>
<dbReference type="SUPFAM" id="SSF54236">
    <property type="entry name" value="Ubiquitin-like"/>
    <property type="match status" value="1"/>
</dbReference>
<feature type="domain" description="WW" evidence="3">
    <location>
        <begin position="28"/>
        <end position="62"/>
    </location>
</feature>
<dbReference type="PANTHER" id="PTHR24074">
    <property type="entry name" value="CO-CHAPERONE PROTEIN DJLA"/>
    <property type="match status" value="1"/>
</dbReference>
<dbReference type="InParanoid" id="A0A2R5GV24"/>
<feature type="compositionally biased region" description="Low complexity" evidence="2">
    <location>
        <begin position="260"/>
        <end position="275"/>
    </location>
</feature>
<dbReference type="InterPro" id="IPR036869">
    <property type="entry name" value="J_dom_sf"/>
</dbReference>
<evidence type="ECO:0000259" key="4">
    <source>
        <dbReference type="PROSITE" id="PS50053"/>
    </source>
</evidence>
<dbReference type="AlphaFoldDB" id="A0A2R5GV24"/>
<feature type="compositionally biased region" description="Polar residues" evidence="2">
    <location>
        <begin position="751"/>
        <end position="761"/>
    </location>
</feature>
<keyword evidence="7" id="KW-1185">Reference proteome</keyword>
<sequence length="1052" mass="116778">MAEQVPGEEAAKRTSATLPRSAGRPSKEGLPPGWYKGLDPTYKRPYYFNKKTRRSTWTRPASEGPLLTLSNKAKLDEDAAPEQQQPEQDQTGKSSKRAASITPGPERDPPKVPPSSYEEKRGKPTRKPRAVWIEVYSPEHRRTYFFNRHTKESRWTKPPELLEADRVLQTSEHAHPPSSDGADCDRTSSSSSSATTPSAEVPALRTAWGEIEEARRQLQREREEHMVRLKSEWKVLQSQIQELRELTLQSSFAPAAHIADSMGSPPAPMGSSGDDNGADSPLNIAPAPADGDLAGSASASASASSSTPATASASAPASDGPMGFVMVGPTAESGDADANPAAPSSQTPGVVGSKEASFNESLTPENDGMGANGAGSYTAGLLSELEEYADSLMERRQSIHRMQERARALSEDTDFDKEAYINEVLQSLGGPNGADEASFQSRPRPGAAVRENGANTDSVIPYGNIEEEEKDVDEQLRAVQAEAEAVARAQKQVRELEEGCYYKLLEVEPEVSAAQLKKAYHRAMMKYHPDKFKGNDAERDAAQKKSAQIGQAYQCLSDPWERKLYDRMGLQQYQVHASVVQSFINFIVSGTAIRKHPHSRKPYGWKFIDRQFVHRRMFWLSTDHEWLHIAKKRNLEPSEAELENMKRIKIQDVTKVTKGMQTGALLATGSLRKEHKYLSILTADRSYDLEAPDQRQREFLHSRLTLLVIHLQKNEEWFERFHAERNPKKKKGARRKRPKHHKSMGAPPTARKSSSASQTSVGELKQRIRDECDSRLVVEAQRLLLKAKERPDATKLHDVLSAAERKKLEQGADVTIKGMIMLTERFTHVLDTPLPSSELDAEDNDDEQDEAGDDDDDDADQGAQEEETIDVSQLDAGAVLVNVQQGKRVFQVVAPHEEWTIEEIKLNLQSRLGVPVAQQRLLVKSKVRANESTLRDCGLTAPGPGKAMLLFSAGFHIAEDGAAYLAIADEELQRAQSLMSKLQKQLSHRLADATELSLELAAAIDRLQNVQHNLDRPVPMREKERKASVLAGIAETIEKLQNIKRYGARKQK</sequence>
<organism evidence="6 7">
    <name type="scientific">Hondaea fermentalgiana</name>
    <dbReference type="NCBI Taxonomy" id="2315210"/>
    <lineage>
        <taxon>Eukaryota</taxon>
        <taxon>Sar</taxon>
        <taxon>Stramenopiles</taxon>
        <taxon>Bigyra</taxon>
        <taxon>Labyrinthulomycetes</taxon>
        <taxon>Thraustochytrida</taxon>
        <taxon>Thraustochytriidae</taxon>
        <taxon>Hondaea</taxon>
    </lineage>
</organism>
<dbReference type="PROSITE" id="PS50076">
    <property type="entry name" value="DNAJ_2"/>
    <property type="match status" value="1"/>
</dbReference>
<feature type="compositionally biased region" description="Acidic residues" evidence="2">
    <location>
        <begin position="839"/>
        <end position="869"/>
    </location>
</feature>
<evidence type="ECO:0000259" key="3">
    <source>
        <dbReference type="PROSITE" id="PS50020"/>
    </source>
</evidence>
<feature type="coiled-coil region" evidence="1">
    <location>
        <begin position="462"/>
        <end position="499"/>
    </location>
</feature>
<feature type="domain" description="J" evidence="5">
    <location>
        <begin position="500"/>
        <end position="569"/>
    </location>
</feature>